<dbReference type="RefSeq" id="WP_244746859.1">
    <property type="nucleotide sequence ID" value="NZ_CP095071.1"/>
</dbReference>
<name>A0ABY4GQM6_9BACI</name>
<gene>
    <name evidence="1" type="ORF">MUN87_06290</name>
</gene>
<accession>A0ABY4GQM6</accession>
<dbReference type="Proteomes" id="UP000831537">
    <property type="component" value="Chromosome"/>
</dbReference>
<proteinExistence type="predicted"/>
<protein>
    <submittedName>
        <fullName evidence="1">Uncharacterized protein</fullName>
    </submittedName>
</protein>
<evidence type="ECO:0000313" key="1">
    <source>
        <dbReference type="EMBL" id="UOQ86491.1"/>
    </source>
</evidence>
<keyword evidence="2" id="KW-1185">Reference proteome</keyword>
<evidence type="ECO:0000313" key="2">
    <source>
        <dbReference type="Proteomes" id="UP000831537"/>
    </source>
</evidence>
<organism evidence="1 2">
    <name type="scientific">Gracilibacillus salinarum</name>
    <dbReference type="NCBI Taxonomy" id="2932255"/>
    <lineage>
        <taxon>Bacteria</taxon>
        <taxon>Bacillati</taxon>
        <taxon>Bacillota</taxon>
        <taxon>Bacilli</taxon>
        <taxon>Bacillales</taxon>
        <taxon>Bacillaceae</taxon>
        <taxon>Gracilibacillus</taxon>
    </lineage>
</organism>
<dbReference type="EMBL" id="CP095071">
    <property type="protein sequence ID" value="UOQ86491.1"/>
    <property type="molecule type" value="Genomic_DNA"/>
</dbReference>
<sequence>MGYIMPVENYQYQQYHQRVTKEKRDPFPIEKVYPVQHDTTYEESQTNREEVLPYPAQGNHRRLVMNEQPESKRKAHIYAQVTGKGKHFQAKV</sequence>
<reference evidence="1 2" key="1">
    <citation type="submission" date="2022-04" db="EMBL/GenBank/DDBJ databases">
        <title>Gracilibacillus sp. isolated from saltern.</title>
        <authorList>
            <person name="Won M."/>
            <person name="Lee C.-M."/>
            <person name="Woen H.-Y."/>
            <person name="Kwon S.-W."/>
        </authorList>
    </citation>
    <scope>NUCLEOTIDE SEQUENCE [LARGE SCALE GENOMIC DNA]</scope>
    <source>
        <strain evidence="1 2">SSPM10-3</strain>
    </source>
</reference>